<sequence>MRFENPTTTTGTMDDLSTRELIQQLQTQIEAQAQTIREQHEIQRKQTEELAALRAQQPPPELSASNRHDNNEGSHHGGPSDPLAWGKRGPSSARITNLLPFTDTIMQAHMPDKPPPVLDRYDGSADPDNHMRNFIDSMAFYTDNDPVICRAFSLSLKDDALEWFHTLPRNSIDCVP</sequence>
<dbReference type="EMBL" id="KQ258369">
    <property type="protein sequence ID" value="KOM27149.1"/>
    <property type="molecule type" value="Genomic_DNA"/>
</dbReference>
<feature type="region of interest" description="Disordered" evidence="1">
    <location>
        <begin position="54"/>
        <end position="89"/>
    </location>
</feature>
<dbReference type="Proteomes" id="UP000053144">
    <property type="component" value="Unassembled WGS sequence"/>
</dbReference>
<proteinExistence type="predicted"/>
<evidence type="ECO:0000256" key="1">
    <source>
        <dbReference type="SAM" id="MobiDB-lite"/>
    </source>
</evidence>
<accession>A0A0L9TAK2</accession>
<organism evidence="2 3">
    <name type="scientific">Phaseolus angularis</name>
    <name type="common">Azuki bean</name>
    <name type="synonym">Vigna angularis</name>
    <dbReference type="NCBI Taxonomy" id="3914"/>
    <lineage>
        <taxon>Eukaryota</taxon>
        <taxon>Viridiplantae</taxon>
        <taxon>Streptophyta</taxon>
        <taxon>Embryophyta</taxon>
        <taxon>Tracheophyta</taxon>
        <taxon>Spermatophyta</taxon>
        <taxon>Magnoliopsida</taxon>
        <taxon>eudicotyledons</taxon>
        <taxon>Gunneridae</taxon>
        <taxon>Pentapetalae</taxon>
        <taxon>rosids</taxon>
        <taxon>fabids</taxon>
        <taxon>Fabales</taxon>
        <taxon>Fabaceae</taxon>
        <taxon>Papilionoideae</taxon>
        <taxon>50 kb inversion clade</taxon>
        <taxon>NPAAA clade</taxon>
        <taxon>indigoferoid/millettioid clade</taxon>
        <taxon>Phaseoleae</taxon>
        <taxon>Vigna</taxon>
    </lineage>
</organism>
<dbReference type="AlphaFoldDB" id="A0A0L9TAK2"/>
<dbReference type="Gramene" id="KOM27149">
    <property type="protein sequence ID" value="KOM27149"/>
    <property type="gene ID" value="LR48_Vigan401s005900"/>
</dbReference>
<gene>
    <name evidence="2" type="ORF">LR48_Vigan401s005900</name>
</gene>
<name>A0A0L9TAK2_PHAAN</name>
<evidence type="ECO:0000313" key="2">
    <source>
        <dbReference type="EMBL" id="KOM27149.1"/>
    </source>
</evidence>
<feature type="compositionally biased region" description="Basic and acidic residues" evidence="1">
    <location>
        <begin position="66"/>
        <end position="75"/>
    </location>
</feature>
<protein>
    <recommendedName>
        <fullName evidence="4">Retrotransposon gag domain-containing protein</fullName>
    </recommendedName>
</protein>
<evidence type="ECO:0008006" key="4">
    <source>
        <dbReference type="Google" id="ProtNLM"/>
    </source>
</evidence>
<reference evidence="3" key="1">
    <citation type="journal article" date="2015" name="Proc. Natl. Acad. Sci. U.S.A.">
        <title>Genome sequencing of adzuki bean (Vigna angularis) provides insight into high starch and low fat accumulation and domestication.</title>
        <authorList>
            <person name="Yang K."/>
            <person name="Tian Z."/>
            <person name="Chen C."/>
            <person name="Luo L."/>
            <person name="Zhao B."/>
            <person name="Wang Z."/>
            <person name="Yu L."/>
            <person name="Li Y."/>
            <person name="Sun Y."/>
            <person name="Li W."/>
            <person name="Chen Y."/>
            <person name="Li Y."/>
            <person name="Zhang Y."/>
            <person name="Ai D."/>
            <person name="Zhao J."/>
            <person name="Shang C."/>
            <person name="Ma Y."/>
            <person name="Wu B."/>
            <person name="Wang M."/>
            <person name="Gao L."/>
            <person name="Sun D."/>
            <person name="Zhang P."/>
            <person name="Guo F."/>
            <person name="Wang W."/>
            <person name="Li Y."/>
            <person name="Wang J."/>
            <person name="Varshney R.K."/>
            <person name="Wang J."/>
            <person name="Ling H.Q."/>
            <person name="Wan P."/>
        </authorList>
    </citation>
    <scope>NUCLEOTIDE SEQUENCE</scope>
    <source>
        <strain evidence="3">cv. Jingnong 6</strain>
    </source>
</reference>
<evidence type="ECO:0000313" key="3">
    <source>
        <dbReference type="Proteomes" id="UP000053144"/>
    </source>
</evidence>